<evidence type="ECO:0000313" key="2">
    <source>
        <dbReference type="Proteomes" id="UP000790709"/>
    </source>
</evidence>
<organism evidence="1 2">
    <name type="scientific">Leucogyrophana mollusca</name>
    <dbReference type="NCBI Taxonomy" id="85980"/>
    <lineage>
        <taxon>Eukaryota</taxon>
        <taxon>Fungi</taxon>
        <taxon>Dikarya</taxon>
        <taxon>Basidiomycota</taxon>
        <taxon>Agaricomycotina</taxon>
        <taxon>Agaricomycetes</taxon>
        <taxon>Agaricomycetidae</taxon>
        <taxon>Boletales</taxon>
        <taxon>Boletales incertae sedis</taxon>
        <taxon>Leucogyrophana</taxon>
    </lineage>
</organism>
<comment type="caution">
    <text evidence="1">The sequence shown here is derived from an EMBL/GenBank/DDBJ whole genome shotgun (WGS) entry which is preliminary data.</text>
</comment>
<proteinExistence type="predicted"/>
<evidence type="ECO:0000313" key="1">
    <source>
        <dbReference type="EMBL" id="KAH7923363.1"/>
    </source>
</evidence>
<dbReference type="Proteomes" id="UP000790709">
    <property type="component" value="Unassembled WGS sequence"/>
</dbReference>
<sequence>MSEGHPGYLDEVALRQQRSGHISSPTRSQNVSVVLSVPQFSPSTNNPPSFQGTNTTTSHPHSSRTDNSDAQHYSLPAPYGVYSTSLPPLPQAQYHDPVSSFASWPSPADEFLPASQGGMYDSRGMRVMYTPSYPAPSPYPQPVAVAQAPPPETGLPRCALAGSLDPTTGIFYRTPEHPRLRTAQACEKCRVRKAKCTGEHPACQRCRTRGLMCQYAPEGRIRGPNKPKIKPILPDTGSDSEYSENSVGKEDVKERRTRARGASTSSVPTQNQRARLARPSLSLKKAKVRRASTGSEMVKEASTDKREGDNANDTPKAETTPAIVSFNVDKTPTLEGGTSAVPEKTPVPGTISNLGTPVSSILPSTLLNGANTKESGQTSAPTDVDGRYQIPSLLMSNTSSAFTSDSGSDCTTSYPSSAGPSSHSTSPTTTRCSSSGPSIPSPTTPDSEPEGLLDISHPQYPDDIQSLFESPALASREGEWGTTLGYGAYEYGAWADVKAGERWEDRMGFPAPGEEHSLTLEYPMDFSMIH</sequence>
<reference evidence="1" key="1">
    <citation type="journal article" date="2021" name="New Phytol.">
        <title>Evolutionary innovations through gain and loss of genes in the ectomycorrhizal Boletales.</title>
        <authorList>
            <person name="Wu G."/>
            <person name="Miyauchi S."/>
            <person name="Morin E."/>
            <person name="Kuo A."/>
            <person name="Drula E."/>
            <person name="Varga T."/>
            <person name="Kohler A."/>
            <person name="Feng B."/>
            <person name="Cao Y."/>
            <person name="Lipzen A."/>
            <person name="Daum C."/>
            <person name="Hundley H."/>
            <person name="Pangilinan J."/>
            <person name="Johnson J."/>
            <person name="Barry K."/>
            <person name="LaButti K."/>
            <person name="Ng V."/>
            <person name="Ahrendt S."/>
            <person name="Min B."/>
            <person name="Choi I.G."/>
            <person name="Park H."/>
            <person name="Plett J.M."/>
            <person name="Magnuson J."/>
            <person name="Spatafora J.W."/>
            <person name="Nagy L.G."/>
            <person name="Henrissat B."/>
            <person name="Grigoriev I.V."/>
            <person name="Yang Z.L."/>
            <person name="Xu J."/>
            <person name="Martin F.M."/>
        </authorList>
    </citation>
    <scope>NUCLEOTIDE SEQUENCE</scope>
    <source>
        <strain evidence="1">KUC20120723A-06</strain>
    </source>
</reference>
<name>A0ACB8BF72_9AGAM</name>
<gene>
    <name evidence="1" type="ORF">BV22DRAFT_1196742</name>
</gene>
<keyword evidence="2" id="KW-1185">Reference proteome</keyword>
<protein>
    <submittedName>
        <fullName evidence="1">Uncharacterized protein</fullName>
    </submittedName>
</protein>
<accession>A0ACB8BF72</accession>
<dbReference type="EMBL" id="MU266454">
    <property type="protein sequence ID" value="KAH7923363.1"/>
    <property type="molecule type" value="Genomic_DNA"/>
</dbReference>